<name>A0ABS3KLW1_9PROT</name>
<evidence type="ECO:0000256" key="1">
    <source>
        <dbReference type="ARBA" id="ARBA00004651"/>
    </source>
</evidence>
<sequence>MVERRPLLDLMSHLLLLGGALCLLAPIWLAFTAASQDLAGVNSGGLNWLPGPHLWENLQAAWTRGQLGSRFVTSAIVALGVMAGKILVAALAAYAVVFFQWRAKMLVFWLIFVTLMLPLEVRIVPTYAVAANALRPFQAILDATGTTGLVENLSGIRIALEWRMLNSYAGLILPLVATATGTFLYRQFFMTIPEELVEAARMDGAGPLRFLRDILLPLSRTNMAALATIMFVYAWNQYLWPLLVTTDPNRSTVMVQLSRMVPRGDSVPDWNVVMAATLIVMLPPLLVVVVMQRWFVRGLVATEK</sequence>
<keyword evidence="10" id="KW-0997">Cell inner membrane</keyword>
<keyword evidence="6 9" id="KW-0812">Transmembrane</keyword>
<comment type="caution">
    <text evidence="10">Lacks conserved residue(s) required for the propagation of feature annotation.</text>
</comment>
<feature type="transmembrane region" description="Helical" evidence="9">
    <location>
        <begin position="71"/>
        <end position="99"/>
    </location>
</feature>
<reference evidence="12 13" key="1">
    <citation type="submission" date="2020-09" db="EMBL/GenBank/DDBJ databases">
        <title>Roseomonas.</title>
        <authorList>
            <person name="Zhu W."/>
        </authorList>
    </citation>
    <scope>NUCLEOTIDE SEQUENCE [LARGE SCALE GENOMIC DNA]</scope>
    <source>
        <strain evidence="12 13">573</strain>
    </source>
</reference>
<dbReference type="CDD" id="cd06261">
    <property type="entry name" value="TM_PBP2"/>
    <property type="match status" value="1"/>
</dbReference>
<evidence type="ECO:0000313" key="13">
    <source>
        <dbReference type="Proteomes" id="UP001518989"/>
    </source>
</evidence>
<dbReference type="EMBL" id="JACTNG010000002">
    <property type="protein sequence ID" value="MBO1078446.1"/>
    <property type="molecule type" value="Genomic_DNA"/>
</dbReference>
<dbReference type="InterPro" id="IPR035906">
    <property type="entry name" value="MetI-like_sf"/>
</dbReference>
<dbReference type="Gene3D" id="1.10.3720.10">
    <property type="entry name" value="MetI-like"/>
    <property type="match status" value="1"/>
</dbReference>
<keyword evidence="8 9" id="KW-0472">Membrane</keyword>
<comment type="function">
    <text evidence="10">Part of the ABC transporter complex UgpBAEC involved in sn-glycerol-3-phosphate (G3P) import. Probably responsible for the translocation of the substrate across the membrane.</text>
</comment>
<comment type="similarity">
    <text evidence="9">Belongs to the binding-protein-dependent transport system permease family.</text>
</comment>
<gene>
    <name evidence="10" type="primary">ugpE</name>
    <name evidence="12" type="ORF">IAI61_05345</name>
</gene>
<keyword evidence="4 9" id="KW-0813">Transport</keyword>
<feature type="transmembrane region" description="Helical" evidence="9">
    <location>
        <begin position="106"/>
        <end position="128"/>
    </location>
</feature>
<protein>
    <recommendedName>
        <fullName evidence="3 10">sn-glycerol-3-phosphate transport system permease protein UgpE</fullName>
    </recommendedName>
</protein>
<feature type="domain" description="ABC transmembrane type-1" evidence="11">
    <location>
        <begin position="71"/>
        <end position="291"/>
    </location>
</feature>
<proteinExistence type="inferred from homology"/>
<evidence type="ECO:0000256" key="4">
    <source>
        <dbReference type="ARBA" id="ARBA00022448"/>
    </source>
</evidence>
<comment type="subunit">
    <text evidence="2 10">The complex is composed of two ATP-binding proteins (UgpC), two transmembrane proteins (UgpA and UgpE) and a solute-binding protein (UgpB).</text>
</comment>
<accession>A0ABS3KLW1</accession>
<dbReference type="PANTHER" id="PTHR43744:SF8">
    <property type="entry name" value="SN-GLYCEROL-3-PHOSPHATE TRANSPORT SYSTEM PERMEASE PROTEIN UGPE"/>
    <property type="match status" value="1"/>
</dbReference>
<evidence type="ECO:0000256" key="6">
    <source>
        <dbReference type="ARBA" id="ARBA00022692"/>
    </source>
</evidence>
<evidence type="ECO:0000256" key="3">
    <source>
        <dbReference type="ARBA" id="ARBA00020515"/>
    </source>
</evidence>
<evidence type="ECO:0000259" key="11">
    <source>
        <dbReference type="PROSITE" id="PS50928"/>
    </source>
</evidence>
<evidence type="ECO:0000256" key="9">
    <source>
        <dbReference type="RuleBase" id="RU363032"/>
    </source>
</evidence>
<evidence type="ECO:0000313" key="12">
    <source>
        <dbReference type="EMBL" id="MBO1078446.1"/>
    </source>
</evidence>
<dbReference type="InterPro" id="IPR000515">
    <property type="entry name" value="MetI-like"/>
</dbReference>
<dbReference type="PROSITE" id="PS50928">
    <property type="entry name" value="ABC_TM1"/>
    <property type="match status" value="1"/>
</dbReference>
<dbReference type="SUPFAM" id="SSF161098">
    <property type="entry name" value="MetI-like"/>
    <property type="match status" value="1"/>
</dbReference>
<feature type="transmembrane region" description="Helical" evidence="9">
    <location>
        <begin position="270"/>
        <end position="291"/>
    </location>
</feature>
<evidence type="ECO:0000256" key="8">
    <source>
        <dbReference type="ARBA" id="ARBA00023136"/>
    </source>
</evidence>
<feature type="transmembrane region" description="Helical" evidence="9">
    <location>
        <begin position="214"/>
        <end position="235"/>
    </location>
</feature>
<evidence type="ECO:0000256" key="10">
    <source>
        <dbReference type="RuleBase" id="RU363056"/>
    </source>
</evidence>
<dbReference type="Pfam" id="PF00528">
    <property type="entry name" value="BPD_transp_1"/>
    <property type="match status" value="1"/>
</dbReference>
<evidence type="ECO:0000256" key="2">
    <source>
        <dbReference type="ARBA" id="ARBA00011557"/>
    </source>
</evidence>
<keyword evidence="5 10" id="KW-1003">Cell membrane</keyword>
<organism evidence="12 13">
    <name type="scientific">Roseomonas haemaphysalidis</name>
    <dbReference type="NCBI Taxonomy" id="2768162"/>
    <lineage>
        <taxon>Bacteria</taxon>
        <taxon>Pseudomonadati</taxon>
        <taxon>Pseudomonadota</taxon>
        <taxon>Alphaproteobacteria</taxon>
        <taxon>Acetobacterales</taxon>
        <taxon>Roseomonadaceae</taxon>
        <taxon>Roseomonas</taxon>
    </lineage>
</organism>
<keyword evidence="7 9" id="KW-1133">Transmembrane helix</keyword>
<evidence type="ECO:0000256" key="5">
    <source>
        <dbReference type="ARBA" id="ARBA00022475"/>
    </source>
</evidence>
<keyword evidence="13" id="KW-1185">Reference proteome</keyword>
<evidence type="ECO:0000256" key="7">
    <source>
        <dbReference type="ARBA" id="ARBA00022989"/>
    </source>
</evidence>
<dbReference type="RefSeq" id="WP_207415869.1">
    <property type="nucleotide sequence ID" value="NZ_CP061178.1"/>
</dbReference>
<dbReference type="Proteomes" id="UP001518989">
    <property type="component" value="Unassembled WGS sequence"/>
</dbReference>
<comment type="subcellular location">
    <subcellularLocation>
        <location evidence="10">Cell inner membrane</location>
        <topology evidence="10">Multi-pass membrane protein</topology>
    </subcellularLocation>
    <subcellularLocation>
        <location evidence="1 9">Cell membrane</location>
        <topology evidence="1 9">Multi-pass membrane protein</topology>
    </subcellularLocation>
</comment>
<dbReference type="PANTHER" id="PTHR43744">
    <property type="entry name" value="ABC TRANSPORTER PERMEASE PROTEIN MG189-RELATED-RELATED"/>
    <property type="match status" value="1"/>
</dbReference>
<feature type="transmembrane region" description="Helical" evidence="9">
    <location>
        <begin position="167"/>
        <end position="185"/>
    </location>
</feature>
<comment type="caution">
    <text evidence="12">The sequence shown here is derived from an EMBL/GenBank/DDBJ whole genome shotgun (WGS) entry which is preliminary data.</text>
</comment>